<dbReference type="Proteomes" id="UP000246145">
    <property type="component" value="Unassembled WGS sequence"/>
</dbReference>
<dbReference type="PANTHER" id="PTHR30349">
    <property type="entry name" value="PHAGE INTEGRASE-RELATED"/>
    <property type="match status" value="1"/>
</dbReference>
<comment type="caution">
    <text evidence="5">The sequence shown here is derived from an EMBL/GenBank/DDBJ whole genome shotgun (WGS) entry which is preliminary data.</text>
</comment>
<keyword evidence="1" id="KW-0229">DNA integration</keyword>
<dbReference type="Gene3D" id="1.10.150.130">
    <property type="match status" value="1"/>
</dbReference>
<evidence type="ECO:0000256" key="2">
    <source>
        <dbReference type="ARBA" id="ARBA00023125"/>
    </source>
</evidence>
<feature type="domain" description="Tyr recombinase" evidence="4">
    <location>
        <begin position="154"/>
        <end position="325"/>
    </location>
</feature>
<dbReference type="InterPro" id="IPR013762">
    <property type="entry name" value="Integrase-like_cat_sf"/>
</dbReference>
<gene>
    <name evidence="5" type="ORF">C7440_1007</name>
</gene>
<dbReference type="GO" id="GO:0003677">
    <property type="term" value="F:DNA binding"/>
    <property type="evidence" value="ECO:0007669"/>
    <property type="project" value="UniProtKB-KW"/>
</dbReference>
<dbReference type="GO" id="GO:0006310">
    <property type="term" value="P:DNA recombination"/>
    <property type="evidence" value="ECO:0007669"/>
    <property type="project" value="UniProtKB-KW"/>
</dbReference>
<protein>
    <submittedName>
        <fullName evidence="5">Site-specific recombinase XerD</fullName>
    </submittedName>
</protein>
<keyword evidence="2" id="KW-0238">DNA-binding</keyword>
<dbReference type="InterPro" id="IPR010998">
    <property type="entry name" value="Integrase_recombinase_N"/>
</dbReference>
<dbReference type="SUPFAM" id="SSF56349">
    <property type="entry name" value="DNA breaking-rejoining enzymes"/>
    <property type="match status" value="1"/>
</dbReference>
<dbReference type="PANTHER" id="PTHR30349:SF94">
    <property type="entry name" value="INTEGRASE_RECOMBINASE HI_1414-RELATED"/>
    <property type="match status" value="1"/>
</dbReference>
<reference evidence="5 6" key="1">
    <citation type="submission" date="2018-04" db="EMBL/GenBank/DDBJ databases">
        <title>Genomic Encyclopedia of Type Strains, Phase IV (KMG-IV): sequencing the most valuable type-strain genomes for metagenomic binning, comparative biology and taxonomic classification.</title>
        <authorList>
            <person name="Goeker M."/>
        </authorList>
    </citation>
    <scope>NUCLEOTIDE SEQUENCE [LARGE SCALE GENOMIC DNA]</scope>
    <source>
        <strain evidence="5 6">DSM 10065</strain>
    </source>
</reference>
<dbReference type="RefSeq" id="WP_116517663.1">
    <property type="nucleotide sequence ID" value="NZ_JACCEX010000001.1"/>
</dbReference>
<dbReference type="PROSITE" id="PS51898">
    <property type="entry name" value="TYR_RECOMBINASE"/>
    <property type="match status" value="1"/>
</dbReference>
<keyword evidence="6" id="KW-1185">Reference proteome</keyword>
<dbReference type="InterPro" id="IPR002104">
    <property type="entry name" value="Integrase_catalytic"/>
</dbReference>
<name>A0A2U1CRT1_9BURK</name>
<dbReference type="OrthoDB" id="662444at2"/>
<evidence type="ECO:0000256" key="3">
    <source>
        <dbReference type="ARBA" id="ARBA00023172"/>
    </source>
</evidence>
<organism evidence="5 6">
    <name type="scientific">Pusillimonas noertemannii</name>
    <dbReference type="NCBI Taxonomy" id="305977"/>
    <lineage>
        <taxon>Bacteria</taxon>
        <taxon>Pseudomonadati</taxon>
        <taxon>Pseudomonadota</taxon>
        <taxon>Betaproteobacteria</taxon>
        <taxon>Burkholderiales</taxon>
        <taxon>Alcaligenaceae</taxon>
        <taxon>Pusillimonas</taxon>
    </lineage>
</organism>
<dbReference type="Gene3D" id="1.10.443.10">
    <property type="entry name" value="Intergrase catalytic core"/>
    <property type="match status" value="1"/>
</dbReference>
<dbReference type="AlphaFoldDB" id="A0A2U1CRT1"/>
<evidence type="ECO:0000313" key="5">
    <source>
        <dbReference type="EMBL" id="PVY68596.1"/>
    </source>
</evidence>
<evidence type="ECO:0000256" key="1">
    <source>
        <dbReference type="ARBA" id="ARBA00022908"/>
    </source>
</evidence>
<sequence>MASIQKTAKGYRAQLSIKGVRDSKVFPTKREAVDWANRRELELRDDRPAGDKHSLRDALRKYANEVSPHKRGERWEQIRLAAFEGYLLPLDKVMADVTAADIALFRDSRSKAVGASSVLRELTVLSSVFEAARREWGWIQGNPCRDIRKPPSVKHRERTIAWWEIKRMLREMGYAKHKRVASTGHAVAVCFLVALRTGMRAGELCGLTWAHVHDDYCHLPITKSGKSRDVPLSSKAQRLLAQIRGWDDVLVFGLKTASLDALFRKYRSRAGLSGFTWHDSRHTAATMMAKKLDVLTLCKVMGWADTRFALVYFNPKASSIAAMLG</sequence>
<evidence type="ECO:0000313" key="6">
    <source>
        <dbReference type="Proteomes" id="UP000246145"/>
    </source>
</evidence>
<dbReference type="GO" id="GO:0015074">
    <property type="term" value="P:DNA integration"/>
    <property type="evidence" value="ECO:0007669"/>
    <property type="project" value="UniProtKB-KW"/>
</dbReference>
<evidence type="ECO:0000259" key="4">
    <source>
        <dbReference type="PROSITE" id="PS51898"/>
    </source>
</evidence>
<keyword evidence="3" id="KW-0233">DNA recombination</keyword>
<dbReference type="CDD" id="cd00796">
    <property type="entry name" value="INT_Rci_Hp1_C"/>
    <property type="match status" value="1"/>
</dbReference>
<dbReference type="InterPro" id="IPR011010">
    <property type="entry name" value="DNA_brk_join_enz"/>
</dbReference>
<accession>A0A2U1CRT1</accession>
<dbReference type="Pfam" id="PF00589">
    <property type="entry name" value="Phage_integrase"/>
    <property type="match status" value="1"/>
</dbReference>
<proteinExistence type="predicted"/>
<dbReference type="InterPro" id="IPR050090">
    <property type="entry name" value="Tyrosine_recombinase_XerCD"/>
</dbReference>
<dbReference type="EMBL" id="QEKO01000001">
    <property type="protein sequence ID" value="PVY68596.1"/>
    <property type="molecule type" value="Genomic_DNA"/>
</dbReference>